<comment type="catalytic activity">
    <reaction evidence="14">
        <text>a CDP-1,2-diacyl-sn-glycerol + sn-glycerol 3-phosphate = a 1,2-diacyl-sn-glycero-3-phospho-(1'-sn-glycero-3'-phosphate) + CMP + H(+)</text>
        <dbReference type="Rhea" id="RHEA:12593"/>
        <dbReference type="ChEBI" id="CHEBI:15378"/>
        <dbReference type="ChEBI" id="CHEBI:57597"/>
        <dbReference type="ChEBI" id="CHEBI:58332"/>
        <dbReference type="ChEBI" id="CHEBI:60110"/>
        <dbReference type="ChEBI" id="CHEBI:60377"/>
        <dbReference type="EC" id="2.7.8.5"/>
    </reaction>
</comment>
<dbReference type="GO" id="GO:0016020">
    <property type="term" value="C:membrane"/>
    <property type="evidence" value="ECO:0007669"/>
    <property type="project" value="UniProtKB-SubCell"/>
</dbReference>
<comment type="subcellular location">
    <subcellularLocation>
        <location evidence="1">Membrane</location>
        <topology evidence="1">Multi-pass membrane protein</topology>
    </subcellularLocation>
</comment>
<keyword evidence="10" id="KW-0443">Lipid metabolism</keyword>
<evidence type="ECO:0000256" key="12">
    <source>
        <dbReference type="ARBA" id="ARBA00023209"/>
    </source>
</evidence>
<keyword evidence="13" id="KW-1208">Phospholipid metabolism</keyword>
<dbReference type="NCBIfam" id="TIGR00560">
    <property type="entry name" value="pgsA"/>
    <property type="match status" value="1"/>
</dbReference>
<protein>
    <recommendedName>
        <fullName evidence="5 15">CDP-diacylglycerol--glycerol-3-phosphate 3-phosphatidyltransferase</fullName>
        <ecNumber evidence="4 15">2.7.8.5</ecNumber>
    </recommendedName>
</protein>
<feature type="transmembrane region" description="Helical" evidence="17">
    <location>
        <begin position="125"/>
        <end position="144"/>
    </location>
</feature>
<accession>A0A6J4HU58</accession>
<evidence type="ECO:0000256" key="5">
    <source>
        <dbReference type="ARBA" id="ARBA00014944"/>
    </source>
</evidence>
<dbReference type="EMBL" id="CADCTA010000054">
    <property type="protein sequence ID" value="CAA9233047.1"/>
    <property type="molecule type" value="Genomic_DNA"/>
</dbReference>
<evidence type="ECO:0000256" key="3">
    <source>
        <dbReference type="ARBA" id="ARBA00010441"/>
    </source>
</evidence>
<keyword evidence="7 16" id="KW-0808">Transferase</keyword>
<comment type="similarity">
    <text evidence="3 16">Belongs to the CDP-alcohol phosphatidyltransferase class-I family.</text>
</comment>
<gene>
    <name evidence="18" type="ORF">AVDCRST_MAG42-1236</name>
</gene>
<dbReference type="Gene3D" id="1.20.120.1760">
    <property type="match status" value="1"/>
</dbReference>
<keyword evidence="8 17" id="KW-0812">Transmembrane</keyword>
<evidence type="ECO:0000256" key="10">
    <source>
        <dbReference type="ARBA" id="ARBA00023098"/>
    </source>
</evidence>
<keyword evidence="11 17" id="KW-0472">Membrane</keyword>
<evidence type="ECO:0000256" key="14">
    <source>
        <dbReference type="ARBA" id="ARBA00048586"/>
    </source>
</evidence>
<name>A0A6J4HU58_9BACT</name>
<dbReference type="PANTHER" id="PTHR14269">
    <property type="entry name" value="CDP-DIACYLGLYCEROL--GLYCEROL-3-PHOSPHATE 3-PHOSPHATIDYLTRANSFERASE-RELATED"/>
    <property type="match status" value="1"/>
</dbReference>
<evidence type="ECO:0000313" key="18">
    <source>
        <dbReference type="EMBL" id="CAA9233047.1"/>
    </source>
</evidence>
<reference evidence="18" key="1">
    <citation type="submission" date="2020-02" db="EMBL/GenBank/DDBJ databases">
        <authorList>
            <person name="Meier V. D."/>
        </authorList>
    </citation>
    <scope>NUCLEOTIDE SEQUENCE</scope>
    <source>
        <strain evidence="18">AVDCRST_MAG42</strain>
    </source>
</reference>
<dbReference type="PANTHER" id="PTHR14269:SF62">
    <property type="entry name" value="CDP-DIACYLGLYCEROL--GLYCEROL-3-PHOSPHATE 3-PHOSPHATIDYLTRANSFERASE 1, CHLOROPLASTIC"/>
    <property type="match status" value="1"/>
</dbReference>
<dbReference type="InterPro" id="IPR048254">
    <property type="entry name" value="CDP_ALCOHOL_P_TRANSF_CS"/>
</dbReference>
<evidence type="ECO:0000256" key="4">
    <source>
        <dbReference type="ARBA" id="ARBA00013170"/>
    </source>
</evidence>
<evidence type="ECO:0000256" key="17">
    <source>
        <dbReference type="SAM" id="Phobius"/>
    </source>
</evidence>
<proteinExistence type="inferred from homology"/>
<dbReference type="EC" id="2.7.8.5" evidence="4 15"/>
<evidence type="ECO:0000256" key="16">
    <source>
        <dbReference type="RuleBase" id="RU003750"/>
    </source>
</evidence>
<evidence type="ECO:0000256" key="9">
    <source>
        <dbReference type="ARBA" id="ARBA00022989"/>
    </source>
</evidence>
<keyword evidence="6" id="KW-0444">Lipid biosynthesis</keyword>
<dbReference type="GO" id="GO:0046474">
    <property type="term" value="P:glycerophospholipid biosynthetic process"/>
    <property type="evidence" value="ECO:0007669"/>
    <property type="project" value="TreeGrafter"/>
</dbReference>
<dbReference type="AlphaFoldDB" id="A0A6J4HU58"/>
<dbReference type="PIRSF" id="PIRSF000847">
    <property type="entry name" value="Phos_ph_gly_syn"/>
    <property type="match status" value="1"/>
</dbReference>
<dbReference type="InterPro" id="IPR000462">
    <property type="entry name" value="CDP-OH_P_trans"/>
</dbReference>
<comment type="pathway">
    <text evidence="2">Phospholipid metabolism; phosphatidylglycerol biosynthesis; phosphatidylglycerol from CDP-diacylglycerol: step 1/2.</text>
</comment>
<feature type="transmembrane region" description="Helical" evidence="17">
    <location>
        <begin position="71"/>
        <end position="96"/>
    </location>
</feature>
<evidence type="ECO:0000256" key="11">
    <source>
        <dbReference type="ARBA" id="ARBA00023136"/>
    </source>
</evidence>
<dbReference type="GO" id="GO:0008444">
    <property type="term" value="F:CDP-diacylglycerol-glycerol-3-phosphate 3-phosphatidyltransferase activity"/>
    <property type="evidence" value="ECO:0007669"/>
    <property type="project" value="UniProtKB-UniRule"/>
</dbReference>
<dbReference type="InterPro" id="IPR043130">
    <property type="entry name" value="CDP-OH_PTrfase_TM_dom"/>
</dbReference>
<organism evidence="18">
    <name type="scientific">uncultured Chthoniobacterales bacterium</name>
    <dbReference type="NCBI Taxonomy" id="1836801"/>
    <lineage>
        <taxon>Bacteria</taxon>
        <taxon>Pseudomonadati</taxon>
        <taxon>Verrucomicrobiota</taxon>
        <taxon>Spartobacteria</taxon>
        <taxon>Chthoniobacterales</taxon>
        <taxon>environmental samples</taxon>
    </lineage>
</organism>
<feature type="transmembrane region" description="Helical" evidence="17">
    <location>
        <begin position="164"/>
        <end position="182"/>
    </location>
</feature>
<evidence type="ECO:0000256" key="15">
    <source>
        <dbReference type="NCBIfam" id="TIGR00560"/>
    </source>
</evidence>
<dbReference type="Pfam" id="PF01066">
    <property type="entry name" value="CDP-OH_P_transf"/>
    <property type="match status" value="1"/>
</dbReference>
<dbReference type="PROSITE" id="PS00379">
    <property type="entry name" value="CDP_ALCOHOL_P_TRANSF"/>
    <property type="match status" value="1"/>
</dbReference>
<evidence type="ECO:0000256" key="7">
    <source>
        <dbReference type="ARBA" id="ARBA00022679"/>
    </source>
</evidence>
<evidence type="ECO:0000256" key="13">
    <source>
        <dbReference type="ARBA" id="ARBA00023264"/>
    </source>
</evidence>
<dbReference type="InterPro" id="IPR050324">
    <property type="entry name" value="CDP-alcohol_PTase-I"/>
</dbReference>
<evidence type="ECO:0000256" key="8">
    <source>
        <dbReference type="ARBA" id="ARBA00022692"/>
    </source>
</evidence>
<keyword evidence="12" id="KW-0594">Phospholipid biosynthesis</keyword>
<dbReference type="InterPro" id="IPR004570">
    <property type="entry name" value="Phosphatidylglycerol_P_synth"/>
</dbReference>
<evidence type="ECO:0000256" key="2">
    <source>
        <dbReference type="ARBA" id="ARBA00005042"/>
    </source>
</evidence>
<evidence type="ECO:0000256" key="1">
    <source>
        <dbReference type="ARBA" id="ARBA00004141"/>
    </source>
</evidence>
<sequence length="192" mass="21480">MNWANRLTVSRLGLTILFVIALNSQWGFGRTAALLLFAIAGITDYVDGEIARRYGFITDFGKLMDPLVDKVMIAAAFISLVPLNAIPAWAATIVVARDFLITGLRLMAATKGLVLPAERLGKHKTSWQIVTVVFFLLLLALQELQYATDETTWWLRAWNDGGQVLVWLTVLLTLYSGVTYFWRNRGVVTTDQ</sequence>
<keyword evidence="9 17" id="KW-1133">Transmembrane helix</keyword>
<evidence type="ECO:0000256" key="6">
    <source>
        <dbReference type="ARBA" id="ARBA00022516"/>
    </source>
</evidence>